<keyword evidence="1" id="KW-0175">Coiled coil</keyword>
<dbReference type="AlphaFoldDB" id="A0A4Z1T213"/>
<dbReference type="VEuPathDB" id="GiardiaDB:GMRT_12094"/>
<feature type="coiled-coil region" evidence="1">
    <location>
        <begin position="874"/>
        <end position="943"/>
    </location>
</feature>
<feature type="region of interest" description="Disordered" evidence="2">
    <location>
        <begin position="1009"/>
        <end position="1033"/>
    </location>
</feature>
<dbReference type="GO" id="GO:0000146">
    <property type="term" value="F:microfilament motor activity"/>
    <property type="evidence" value="ECO:0007669"/>
    <property type="project" value="TreeGrafter"/>
</dbReference>
<keyword evidence="4" id="KW-1185">Reference proteome</keyword>
<dbReference type="OrthoDB" id="10255929at2759"/>
<dbReference type="PANTHER" id="PTHR45615">
    <property type="entry name" value="MYOSIN HEAVY CHAIN, NON-MUSCLE"/>
    <property type="match status" value="1"/>
</dbReference>
<dbReference type="EMBL" id="VDLU01000004">
    <property type="protein sequence ID" value="TNJ27047.1"/>
    <property type="molecule type" value="Genomic_DNA"/>
</dbReference>
<reference evidence="3 4" key="1">
    <citation type="submission" date="2019-05" db="EMBL/GenBank/DDBJ databases">
        <title>The compact genome of Giardia muris reveals important steps in the evolution of intestinal protozoan parasites.</title>
        <authorList>
            <person name="Xu F."/>
            <person name="Jimenez-Gonzalez A."/>
            <person name="Einarsson E."/>
            <person name="Astvaldsson A."/>
            <person name="Peirasmaki D."/>
            <person name="Eckmann L."/>
            <person name="Andersson J.O."/>
            <person name="Svard S.G."/>
            <person name="Jerlstrom-Hultqvist J."/>
        </authorList>
    </citation>
    <scope>NUCLEOTIDE SEQUENCE [LARGE SCALE GENOMIC DNA]</scope>
    <source>
        <strain evidence="3 4">Roberts-Thomson</strain>
    </source>
</reference>
<feature type="coiled-coil region" evidence="1">
    <location>
        <begin position="445"/>
        <end position="540"/>
    </location>
</feature>
<gene>
    <name evidence="3" type="ORF">GMRT_12094</name>
</gene>
<dbReference type="GO" id="GO:0016460">
    <property type="term" value="C:myosin II complex"/>
    <property type="evidence" value="ECO:0007669"/>
    <property type="project" value="TreeGrafter"/>
</dbReference>
<dbReference type="Proteomes" id="UP000315496">
    <property type="component" value="Chromosome 4"/>
</dbReference>
<dbReference type="GO" id="GO:0051015">
    <property type="term" value="F:actin filament binding"/>
    <property type="evidence" value="ECO:0007669"/>
    <property type="project" value="TreeGrafter"/>
</dbReference>
<proteinExistence type="predicted"/>
<protein>
    <submittedName>
        <fullName evidence="3">Uncharacterized protein</fullName>
    </submittedName>
</protein>
<accession>A0A4Z1T213</accession>
<dbReference type="GO" id="GO:0005737">
    <property type="term" value="C:cytoplasm"/>
    <property type="evidence" value="ECO:0007669"/>
    <property type="project" value="TreeGrafter"/>
</dbReference>
<evidence type="ECO:0000256" key="2">
    <source>
        <dbReference type="SAM" id="MobiDB-lite"/>
    </source>
</evidence>
<evidence type="ECO:0000313" key="3">
    <source>
        <dbReference type="EMBL" id="TNJ27047.1"/>
    </source>
</evidence>
<evidence type="ECO:0000313" key="4">
    <source>
        <dbReference type="Proteomes" id="UP000315496"/>
    </source>
</evidence>
<sequence>MGDPVSEHLQRHTALYRNLRGDTRVGTTFRNTYAVSVGSGVQPELSQRTTYGTAERVRDADILKQRLMQTQERNVQERTERLFLERQLRETEEGSRHQQQRIHQLEDDLRAALHRCETLARYETAGEQLLEVQDRVNSLEADLSRCQQELRESQTVALAAQKASDDRLQREQEVSDELRRLVDQQRQRIAELEALDYPGISSRAMYLEAELQAERQRAGNQAEQLRSMRALLTGTIGAFTEELNHLNSWLIGRLRSSSLLGPTSQEGDGSTSSETLPLTFSRLCFDAREADQSTADALREACLKLHKASEGARSLGQMLTQAQTTTGEREDELATLNAQLVAAKRNFDSKCQEVVEQQALARAHLAECQKRGERLAAQEARIGALTQSADDYEAAKDAALRLVDTLTELTLHKSHGRSPQRLSDSPNDSRLRYATQRGLDVCAILADAQRALRTIDEQRAEATAENMALLERLEKATTDMEVFEADAKKREQSANEALREVQSQADRRIDELEGELARQNDFHTEQAAQYSEELQQMQTKVAAFSFVVYALLRVMEADRFAIRNLHLEKRILEKLHSGSEAFAAEVLRINEGLEASLYPAVTEDGNPTEYAHLLARRRSMRARRRLQAVVHASVFVHRLSCAREQIIRADSGLILRQHVDTFISQTGQRETYFEKLDALLATTSAAGGIPSAFYGAVNGVDHLLSNTDLGIKNHLSILEQMRLPDGSGREASEVYCIAESSAIAKLMSLVSRLFIGVVDARLLQPTYARILYQLNFTSMHQYYMTTGLDAGNALVVNLSSPQMLLQNLRVCAETQAVTLQEARSACTDLYTRAITAQHTITSLEGTRTAQELQISELKGQIQYLSGEIERLPTLDQMQQLRDELQDLTMKLRESTSLLAAERSHHETLAREYERSSGLAQEQLARVSEEKARLEIEVQELRVKLLRSRSGSEVGSGSIRALSKSAAKDLLTRAGHSRRGSADVSGESATPTDASMAKSLLLTDIEDGMAPVRPSESLPLGLPRPGAQRSTSVPLEEAIERLDERREERREQLEADRLARLTDQYVHGRVAANDPETLSATGLAHAIEQLTLGANGGLLESNAVARAELNTRLDDLEIVH</sequence>
<organism evidence="3 4">
    <name type="scientific">Giardia muris</name>
    <dbReference type="NCBI Taxonomy" id="5742"/>
    <lineage>
        <taxon>Eukaryota</taxon>
        <taxon>Metamonada</taxon>
        <taxon>Diplomonadida</taxon>
        <taxon>Hexamitidae</taxon>
        <taxon>Giardiinae</taxon>
        <taxon>Giardia</taxon>
    </lineage>
</organism>
<dbReference type="GO" id="GO:0032982">
    <property type="term" value="C:myosin filament"/>
    <property type="evidence" value="ECO:0007669"/>
    <property type="project" value="TreeGrafter"/>
</dbReference>
<name>A0A4Z1T213_GIAMU</name>
<dbReference type="PANTHER" id="PTHR45615:SF40">
    <property type="entry name" value="MYOSIN HEAVY CHAIN, NON-MUSCLE"/>
    <property type="match status" value="1"/>
</dbReference>
<evidence type="ECO:0000256" key="1">
    <source>
        <dbReference type="SAM" id="Coils"/>
    </source>
</evidence>
<feature type="coiled-coil region" evidence="1">
    <location>
        <begin position="60"/>
        <end position="228"/>
    </location>
</feature>
<comment type="caution">
    <text evidence="3">The sequence shown here is derived from an EMBL/GenBank/DDBJ whole genome shotgun (WGS) entry which is preliminary data.</text>
</comment>
<feature type="region of interest" description="Disordered" evidence="2">
    <location>
        <begin position="972"/>
        <end position="993"/>
    </location>
</feature>